<dbReference type="InterPro" id="IPR004919">
    <property type="entry name" value="GmrSD_N"/>
</dbReference>
<dbReference type="HOGENOM" id="CLU_011736_5_0_7"/>
<dbReference type="Pfam" id="PF03235">
    <property type="entry name" value="GmrSD_N"/>
    <property type="match status" value="1"/>
</dbReference>
<dbReference type="OrthoDB" id="9798761at2"/>
<gene>
    <name evidence="3" type="ORF">HMPREF2087_01344</name>
</gene>
<reference evidence="3 4" key="1">
    <citation type="submission" date="2013-10" db="EMBL/GenBank/DDBJ databases">
        <title>The Genome Sequence of Helicobacter canis NCTC 12740.</title>
        <authorList>
            <consortium name="The Broad Institute Genomics Platform"/>
            <person name="Earl A."/>
            <person name="Fox J.G."/>
            <person name="Shen Z."/>
            <person name="Young S.K."/>
            <person name="Zeng Q."/>
            <person name="Gargeya S."/>
            <person name="Fitzgerald M."/>
            <person name="Abouelleil A."/>
            <person name="Alvarado L."/>
            <person name="Chapman S.B."/>
            <person name="Gainer-Dewar J."/>
            <person name="Goldberg J."/>
            <person name="Griggs A."/>
            <person name="Gujja S."/>
            <person name="Hansen M."/>
            <person name="Howarth C."/>
            <person name="Imamovic A."/>
            <person name="Ireland A."/>
            <person name="Larimer J."/>
            <person name="McCowan C."/>
            <person name="Murphy C."/>
            <person name="Pearson M."/>
            <person name="Poon T.W."/>
            <person name="Priest M."/>
            <person name="Roberts A."/>
            <person name="Saif S."/>
            <person name="Shea T."/>
            <person name="Sykes S."/>
            <person name="Wortman J."/>
            <person name="Nusbaum C."/>
            <person name="Birren B."/>
        </authorList>
    </citation>
    <scope>NUCLEOTIDE SEQUENCE [LARGE SCALE GENOMIC DNA]</scope>
    <source>
        <strain evidence="3 4">NCTC 12740</strain>
    </source>
</reference>
<evidence type="ECO:0000313" key="3">
    <source>
        <dbReference type="EMBL" id="ETD26950.1"/>
    </source>
</evidence>
<dbReference type="PANTHER" id="PTHR35149:SF2">
    <property type="entry name" value="DUF262 DOMAIN-CONTAINING PROTEIN"/>
    <property type="match status" value="1"/>
</dbReference>
<dbReference type="RefSeq" id="WP_023930331.1">
    <property type="nucleotide sequence ID" value="NZ_KI669458.1"/>
</dbReference>
<feature type="domain" description="GmrSD restriction endonucleases C-terminal" evidence="2">
    <location>
        <begin position="463"/>
        <end position="587"/>
    </location>
</feature>
<organism evidence="3 4">
    <name type="scientific">Helicobacter canis NCTC 12740</name>
    <dbReference type="NCBI Taxonomy" id="1357399"/>
    <lineage>
        <taxon>Bacteria</taxon>
        <taxon>Pseudomonadati</taxon>
        <taxon>Campylobacterota</taxon>
        <taxon>Epsilonproteobacteria</taxon>
        <taxon>Campylobacterales</taxon>
        <taxon>Helicobacteraceae</taxon>
        <taxon>Helicobacter</taxon>
    </lineage>
</organism>
<dbReference type="AlphaFoldDB" id="V8CIX2"/>
<dbReference type="Pfam" id="PF07510">
    <property type="entry name" value="GmrSD_C"/>
    <property type="match status" value="1"/>
</dbReference>
<evidence type="ECO:0000259" key="1">
    <source>
        <dbReference type="Pfam" id="PF03235"/>
    </source>
</evidence>
<dbReference type="STRING" id="1357399.HMPREF2087_01344"/>
<protein>
    <recommendedName>
        <fullName evidence="5">DUF262 domain-containing protein</fullName>
    </recommendedName>
</protein>
<dbReference type="PANTHER" id="PTHR35149">
    <property type="entry name" value="SLL5132 PROTEIN"/>
    <property type="match status" value="1"/>
</dbReference>
<dbReference type="InterPro" id="IPR011089">
    <property type="entry name" value="GmrSD_C"/>
</dbReference>
<evidence type="ECO:0000313" key="4">
    <source>
        <dbReference type="Proteomes" id="UP000018688"/>
    </source>
</evidence>
<proteinExistence type="predicted"/>
<evidence type="ECO:0008006" key="5">
    <source>
        <dbReference type="Google" id="ProtNLM"/>
    </source>
</evidence>
<dbReference type="eggNOG" id="COG1479">
    <property type="taxonomic scope" value="Bacteria"/>
</dbReference>
<feature type="domain" description="GmrSD restriction endonucleases N-terminal" evidence="1">
    <location>
        <begin position="10"/>
        <end position="244"/>
    </location>
</feature>
<sequence>MTFNSVPRYIAKMLSEEDVRFIIPPYQRPYRWGINECEILWNDILNAFKENKEKEKEYFLGSIIVFSDNDNKDEFQVIDGQQRITTFTLLFRAFYECFKSEADEAKGDFEKAFGTCIWEYERDKGFKFESRHLQSEVATDREKESLNQILSEKIDENLLEEDSKKIKNNRSPYVQNYLYFRDKLEELKGPQALSWGNFCDFVLGKNLFVLFVVCDSQESAMTIFNTLNSRGMPLSNADVLKGYLYKHHKEHGNIDGFIDQWSEIETNIESVESNKDVNLDFLFLQYMHIIRAVNKDFDTTTPSLLDFFTKASDEKSKDKVTWGHRGGWLYKDETMPFITLLTNFWLKPQDYLQDKSLLYMKVLFLFQNSSWKSFVSCLVWKNRELMCKDSDKEVDIKAVSAEFETPLLEVLKIVSLLFVNDQATTNKTDHIVFKLNVNLLHNTYLPSRIEKFPYPYPNEDTFFKNFNNRTTRRVKYLLYLYAYVYDDFSQPIEVANLQVEHILPKRWQNANFNGWDEESHKEYLEQIGNKILLPGAINRACLENFFAQKKTEYAKPENNHLKEVQYLAGLSQNDWLKEDIKRRNEEIYTRLRDFFTSNV</sequence>
<accession>V8CIX2</accession>
<dbReference type="PATRIC" id="fig|1357399.3.peg.1408"/>
<evidence type="ECO:0000259" key="2">
    <source>
        <dbReference type="Pfam" id="PF07510"/>
    </source>
</evidence>
<comment type="caution">
    <text evidence="3">The sequence shown here is derived from an EMBL/GenBank/DDBJ whole genome shotgun (WGS) entry which is preliminary data.</text>
</comment>
<name>V8CIX2_9HELI</name>
<dbReference type="Proteomes" id="UP000018688">
    <property type="component" value="Unassembled WGS sequence"/>
</dbReference>
<keyword evidence="4" id="KW-1185">Reference proteome</keyword>
<dbReference type="EMBL" id="AZJJ01000002">
    <property type="protein sequence ID" value="ETD26950.1"/>
    <property type="molecule type" value="Genomic_DNA"/>
</dbReference>